<sequence length="165" mass="17798">MSKGMSGALEKVTAMKDRFFSAGSNIAGTIADGVQDGIGKVKEAIGTVTSKIRNFLPFSPAKEGPLRDLNRLNFGGTIGDSIRHALPQVQKQMNRLVALPDITSPDIGGQVASINRMANKRITSDIQSNVTVGKQPIVVNVYDNKEAVRAYVNENNAVDAQIRRF</sequence>
<evidence type="ECO:0000313" key="2">
    <source>
        <dbReference type="Proteomes" id="UP001281447"/>
    </source>
</evidence>
<name>A0ABU5C7H1_9BACI</name>
<gene>
    <name evidence="1" type="ORF">RWE15_10430</name>
</gene>
<proteinExistence type="predicted"/>
<evidence type="ECO:0000313" key="1">
    <source>
        <dbReference type="EMBL" id="MDY0394798.1"/>
    </source>
</evidence>
<comment type="caution">
    <text evidence="1">The sequence shown here is derived from an EMBL/GenBank/DDBJ whole genome shotgun (WGS) entry which is preliminary data.</text>
</comment>
<accession>A0ABU5C7H1</accession>
<organism evidence="1 2">
    <name type="scientific">Tigheibacillus halophilus</name>
    <dbReference type="NCBI Taxonomy" id="361280"/>
    <lineage>
        <taxon>Bacteria</taxon>
        <taxon>Bacillati</taxon>
        <taxon>Bacillota</taxon>
        <taxon>Bacilli</taxon>
        <taxon>Bacillales</taxon>
        <taxon>Bacillaceae</taxon>
        <taxon>Tigheibacillus</taxon>
    </lineage>
</organism>
<protein>
    <submittedName>
        <fullName evidence="1">Uncharacterized protein</fullName>
    </submittedName>
</protein>
<dbReference type="Proteomes" id="UP001281447">
    <property type="component" value="Unassembled WGS sequence"/>
</dbReference>
<keyword evidence="2" id="KW-1185">Reference proteome</keyword>
<dbReference type="EMBL" id="JAWDIP010000003">
    <property type="protein sequence ID" value="MDY0394798.1"/>
    <property type="molecule type" value="Genomic_DNA"/>
</dbReference>
<reference evidence="1 2" key="1">
    <citation type="submission" date="2023-10" db="EMBL/GenBank/DDBJ databases">
        <title>Virgibacillus halophilus 5B73C genome.</title>
        <authorList>
            <person name="Miliotis G."/>
            <person name="Sengupta P."/>
            <person name="Hameed A."/>
            <person name="Chuvochina M."/>
            <person name="Mcdonagh F."/>
            <person name="Simpson A.C."/>
            <person name="Singh N.K."/>
            <person name="Rekha P.D."/>
            <person name="Raman K."/>
            <person name="Hugenholtz P."/>
            <person name="Venkateswaran K."/>
        </authorList>
    </citation>
    <scope>NUCLEOTIDE SEQUENCE [LARGE SCALE GENOMIC DNA]</scope>
    <source>
        <strain evidence="1 2">5B73C</strain>
    </source>
</reference>